<keyword evidence="2" id="KW-0175">Coiled coil</keyword>
<evidence type="ECO:0000313" key="4">
    <source>
        <dbReference type="EMBL" id="MBD1221052.1"/>
    </source>
</evidence>
<dbReference type="EMBL" id="JACWEZ010000001">
    <property type="protein sequence ID" value="MBD1221052.1"/>
    <property type="molecule type" value="Genomic_DNA"/>
</dbReference>
<sequence>MKAIKISEVKDGLNQLIQNKETEKEQILALRDAINSFINLDSALEGEGGDAIRDHFVTLHLNAVILFNLFLEEYISALKEIKNSVDAFENNDAFIQTEFIETTVKTKLNQLEDMSSTLIESINNEYNLVSDIAGAGSVSSYFFNQEIANAREKCDSTVNKLGTLDEVNTASLENSEESINEVAKFTSKIKTWTNSGVFLTDKQLKEIETYYSESDMIEKMIENATKLSIEQGDSTIQGEVANWIGSMGNASKAYGVAKGAIAFQIMNSNMLEMTKDGKGNFVVTASSKWKKVNGKYGSKLAENIHKLLKQGDPASANPLRKYLSKYNNAPSGVLKQLIGMKPGTTKLSFGKVANNYSNVLVLDKNSLKDYSMKVDWKKTAEQVTDASKAKNLLKRVPYVGMVLSVGFNFTEYFKDENRNLSTFEKSGRFAAGLGVDVGVAGLTTGGAVIGTMICPGVGTVIGGAIGATAGIIGSIAYEDKIKDVGEKVGGWLDDTRSEFKDTTQQIQNNIKSFTSSTGKFLSGLFN</sequence>
<accession>A0ABR7VGJ5</accession>
<organism evidence="4 5">
    <name type="scientific">Virgibacillus halodenitrificans</name>
    <name type="common">Bacillus halodenitrificans</name>
    <dbReference type="NCBI Taxonomy" id="1482"/>
    <lineage>
        <taxon>Bacteria</taxon>
        <taxon>Bacillati</taxon>
        <taxon>Bacillota</taxon>
        <taxon>Bacilli</taxon>
        <taxon>Bacillales</taxon>
        <taxon>Bacillaceae</taxon>
        <taxon>Virgibacillus</taxon>
    </lineage>
</organism>
<evidence type="ECO:0000313" key="5">
    <source>
        <dbReference type="Proteomes" id="UP000621631"/>
    </source>
</evidence>
<keyword evidence="5" id="KW-1185">Reference proteome</keyword>
<comment type="similarity">
    <text evidence="1">In the N-terminal section; belongs to the LXG family.</text>
</comment>
<gene>
    <name evidence="4" type="ORF">IC602_00325</name>
</gene>
<dbReference type="InterPro" id="IPR006829">
    <property type="entry name" value="LXG_dom"/>
</dbReference>
<evidence type="ECO:0000256" key="2">
    <source>
        <dbReference type="SAM" id="Coils"/>
    </source>
</evidence>
<evidence type="ECO:0000259" key="3">
    <source>
        <dbReference type="PROSITE" id="PS51756"/>
    </source>
</evidence>
<evidence type="ECO:0000256" key="1">
    <source>
        <dbReference type="ARBA" id="ARBA00034117"/>
    </source>
</evidence>
<dbReference type="PROSITE" id="PS51756">
    <property type="entry name" value="LXG"/>
    <property type="match status" value="1"/>
</dbReference>
<dbReference type="Proteomes" id="UP000621631">
    <property type="component" value="Unassembled WGS sequence"/>
</dbReference>
<dbReference type="Pfam" id="PF04740">
    <property type="entry name" value="LXG"/>
    <property type="match status" value="1"/>
</dbReference>
<proteinExistence type="inferred from homology"/>
<reference evidence="4 5" key="1">
    <citation type="submission" date="2020-09" db="EMBL/GenBank/DDBJ databases">
        <title>Draft Genome Sequences of Oil-Oxidizing Bacteria Halomonas titanicae, Marinobacter lutaoensis, and Virgibacillus halodenitrificans Isolated from Highly Saline Environments.</title>
        <authorList>
            <person name="Grouzdev D.S."/>
            <person name="Sokolova D.S."/>
            <person name="Semenova E.M."/>
            <person name="Borzenkov I.A."/>
            <person name="Bidzhieva S.K."/>
            <person name="Poltaraus A.B."/>
            <person name="Nazina T.N."/>
        </authorList>
    </citation>
    <scope>NUCLEOTIDE SEQUENCE [LARGE SCALE GENOMIC DNA]</scope>
    <source>
        <strain evidence="4 5">VKM B-3472D</strain>
    </source>
</reference>
<dbReference type="RefSeq" id="WP_189776432.1">
    <property type="nucleotide sequence ID" value="NZ_JACWEZ010000001.1"/>
</dbReference>
<feature type="domain" description="LXG" evidence="3">
    <location>
        <begin position="1"/>
        <end position="224"/>
    </location>
</feature>
<comment type="caution">
    <text evidence="4">The sequence shown here is derived from an EMBL/GenBank/DDBJ whole genome shotgun (WGS) entry which is preliminary data.</text>
</comment>
<protein>
    <submittedName>
        <fullName evidence="4">Transposase</fullName>
    </submittedName>
</protein>
<feature type="coiled-coil region" evidence="2">
    <location>
        <begin position="6"/>
        <end position="33"/>
    </location>
</feature>
<name>A0ABR7VGJ5_VIRHA</name>